<name>A0A0D0DLR3_9AGAM</name>
<dbReference type="SUPFAM" id="SSF52540">
    <property type="entry name" value="P-loop containing nucleoside triphosphate hydrolases"/>
    <property type="match status" value="1"/>
</dbReference>
<dbReference type="Pfam" id="PF01926">
    <property type="entry name" value="MMR_HSR1"/>
    <property type="match status" value="1"/>
</dbReference>
<keyword evidence="3" id="KW-1185">Reference proteome</keyword>
<evidence type="ECO:0000313" key="3">
    <source>
        <dbReference type="Proteomes" id="UP000054538"/>
    </source>
</evidence>
<dbReference type="OrthoDB" id="3598281at2759"/>
<proteinExistence type="predicted"/>
<evidence type="ECO:0000313" key="2">
    <source>
        <dbReference type="EMBL" id="KIK99587.1"/>
    </source>
</evidence>
<feature type="domain" description="G" evidence="1">
    <location>
        <begin position="7"/>
        <end position="78"/>
    </location>
</feature>
<dbReference type="GO" id="GO:0005525">
    <property type="term" value="F:GTP binding"/>
    <property type="evidence" value="ECO:0007669"/>
    <property type="project" value="InterPro"/>
</dbReference>
<dbReference type="InParanoid" id="A0A0D0DLR3"/>
<gene>
    <name evidence="2" type="ORF">PAXRUDRAFT_822580</name>
</gene>
<dbReference type="EMBL" id="KN824855">
    <property type="protein sequence ID" value="KIK99587.1"/>
    <property type="molecule type" value="Genomic_DNA"/>
</dbReference>
<reference evidence="3" key="2">
    <citation type="submission" date="2015-01" db="EMBL/GenBank/DDBJ databases">
        <title>Evolutionary Origins and Diversification of the Mycorrhizal Mutualists.</title>
        <authorList>
            <consortium name="DOE Joint Genome Institute"/>
            <consortium name="Mycorrhizal Genomics Consortium"/>
            <person name="Kohler A."/>
            <person name="Kuo A."/>
            <person name="Nagy L.G."/>
            <person name="Floudas D."/>
            <person name="Copeland A."/>
            <person name="Barry K.W."/>
            <person name="Cichocki N."/>
            <person name="Veneault-Fourrey C."/>
            <person name="LaButti K."/>
            <person name="Lindquist E.A."/>
            <person name="Lipzen A."/>
            <person name="Lundell T."/>
            <person name="Morin E."/>
            <person name="Murat C."/>
            <person name="Riley R."/>
            <person name="Ohm R."/>
            <person name="Sun H."/>
            <person name="Tunlid A."/>
            <person name="Henrissat B."/>
            <person name="Grigoriev I.V."/>
            <person name="Hibbett D.S."/>
            <person name="Martin F."/>
        </authorList>
    </citation>
    <scope>NUCLEOTIDE SEQUENCE [LARGE SCALE GENOMIC DNA]</scope>
    <source>
        <strain evidence="3">Ve08.2h10</strain>
    </source>
</reference>
<reference evidence="2 3" key="1">
    <citation type="submission" date="2014-04" db="EMBL/GenBank/DDBJ databases">
        <authorList>
            <consortium name="DOE Joint Genome Institute"/>
            <person name="Kuo A."/>
            <person name="Kohler A."/>
            <person name="Jargeat P."/>
            <person name="Nagy L.G."/>
            <person name="Floudas D."/>
            <person name="Copeland A."/>
            <person name="Barry K.W."/>
            <person name="Cichocki N."/>
            <person name="Veneault-Fourrey C."/>
            <person name="LaButti K."/>
            <person name="Lindquist E.A."/>
            <person name="Lipzen A."/>
            <person name="Lundell T."/>
            <person name="Morin E."/>
            <person name="Murat C."/>
            <person name="Sun H."/>
            <person name="Tunlid A."/>
            <person name="Henrissat B."/>
            <person name="Grigoriev I.V."/>
            <person name="Hibbett D.S."/>
            <person name="Martin F."/>
            <person name="Nordberg H.P."/>
            <person name="Cantor M.N."/>
            <person name="Hua S.X."/>
        </authorList>
    </citation>
    <scope>NUCLEOTIDE SEQUENCE [LARGE SCALE GENOMIC DNA]</scope>
    <source>
        <strain evidence="2 3">Ve08.2h10</strain>
    </source>
</reference>
<protein>
    <recommendedName>
        <fullName evidence="1">G domain-containing protein</fullName>
    </recommendedName>
</protein>
<dbReference type="STRING" id="930991.A0A0D0DLR3"/>
<sequence length="221" mass="24320">METLTIHVVLAGQTGVGKSSLVNMIMGVEDSSLGGAQVSNDVRPCTENTTPYKAVFGGNDLQWQLWDTRGLDEALDGATFMEKAVSWLRGSQCERELKNVCGARTSNVDRGQAMPLLIWCIRASKITVPVHWQQFCKAYVNYCGRKVKPVVVITQMNPKSEITLGWKEKCEEQLRKLGLTSLTGNLDDLLVSVRTHDGPSTTEYKEDSQAVRGLISRVGSA</sequence>
<accession>A0A0D0DLR3</accession>
<dbReference type="HOGENOM" id="CLU_050405_2_0_1"/>
<organism evidence="2 3">
    <name type="scientific">Paxillus rubicundulus Ve08.2h10</name>
    <dbReference type="NCBI Taxonomy" id="930991"/>
    <lineage>
        <taxon>Eukaryota</taxon>
        <taxon>Fungi</taxon>
        <taxon>Dikarya</taxon>
        <taxon>Basidiomycota</taxon>
        <taxon>Agaricomycotina</taxon>
        <taxon>Agaricomycetes</taxon>
        <taxon>Agaricomycetidae</taxon>
        <taxon>Boletales</taxon>
        <taxon>Paxilineae</taxon>
        <taxon>Paxillaceae</taxon>
        <taxon>Paxillus</taxon>
    </lineage>
</organism>
<dbReference type="Proteomes" id="UP000054538">
    <property type="component" value="Unassembled WGS sequence"/>
</dbReference>
<dbReference type="AlphaFoldDB" id="A0A0D0DLR3"/>
<dbReference type="InterPro" id="IPR027417">
    <property type="entry name" value="P-loop_NTPase"/>
</dbReference>
<evidence type="ECO:0000259" key="1">
    <source>
        <dbReference type="Pfam" id="PF01926"/>
    </source>
</evidence>
<dbReference type="Gene3D" id="3.40.50.300">
    <property type="entry name" value="P-loop containing nucleotide triphosphate hydrolases"/>
    <property type="match status" value="1"/>
</dbReference>
<dbReference type="InterPro" id="IPR006073">
    <property type="entry name" value="GTP-bd"/>
</dbReference>